<dbReference type="PANTHER" id="PTHR46910">
    <property type="entry name" value="TRANSCRIPTION FACTOR PDR1"/>
    <property type="match status" value="1"/>
</dbReference>
<keyword evidence="6" id="KW-1185">Reference proteome</keyword>
<evidence type="ECO:0000256" key="1">
    <source>
        <dbReference type="ARBA" id="ARBA00022723"/>
    </source>
</evidence>
<dbReference type="Pfam" id="PF04082">
    <property type="entry name" value="Fungal_trans"/>
    <property type="match status" value="1"/>
</dbReference>
<dbReference type="STRING" id="268505.A0A2A9P3M8"/>
<evidence type="ECO:0000313" key="5">
    <source>
        <dbReference type="EMBL" id="PFH55948.1"/>
    </source>
</evidence>
<dbReference type="OrthoDB" id="1924787at2759"/>
<dbReference type="PROSITE" id="PS50048">
    <property type="entry name" value="ZN2_CY6_FUNGAL_2"/>
    <property type="match status" value="1"/>
</dbReference>
<evidence type="ECO:0000259" key="4">
    <source>
        <dbReference type="PROSITE" id="PS50048"/>
    </source>
</evidence>
<dbReference type="AlphaFoldDB" id="A0A2A9P3M8"/>
<keyword evidence="1" id="KW-0479">Metal-binding</keyword>
<dbReference type="SMART" id="SM00066">
    <property type="entry name" value="GAL4"/>
    <property type="match status" value="1"/>
</dbReference>
<dbReference type="Gene3D" id="4.10.240.10">
    <property type="entry name" value="Zn(2)-C6 fungal-type DNA-binding domain"/>
    <property type="match status" value="1"/>
</dbReference>
<feature type="domain" description="Zn(2)-C6 fungal-type" evidence="4">
    <location>
        <begin position="23"/>
        <end position="53"/>
    </location>
</feature>
<dbReference type="GO" id="GO:0003677">
    <property type="term" value="F:DNA binding"/>
    <property type="evidence" value="ECO:0007669"/>
    <property type="project" value="InterPro"/>
</dbReference>
<name>A0A2A9P3M8_OPHUN</name>
<feature type="compositionally biased region" description="Acidic residues" evidence="3">
    <location>
        <begin position="550"/>
        <end position="561"/>
    </location>
</feature>
<dbReference type="GO" id="GO:0000981">
    <property type="term" value="F:DNA-binding transcription factor activity, RNA polymerase II-specific"/>
    <property type="evidence" value="ECO:0007669"/>
    <property type="project" value="InterPro"/>
</dbReference>
<dbReference type="CDD" id="cd00067">
    <property type="entry name" value="GAL4"/>
    <property type="match status" value="1"/>
</dbReference>
<dbReference type="EMBL" id="LAZP02000708">
    <property type="protein sequence ID" value="PFH55948.1"/>
    <property type="molecule type" value="Genomic_DNA"/>
</dbReference>
<reference evidence="5 6" key="1">
    <citation type="journal article" date="2015" name="BMC Genomics">
        <title>Gene expression during zombie ant biting behavior reflects the complexity underlying fungal parasitic behavioral manipulation.</title>
        <authorList>
            <person name="de Bekker C."/>
            <person name="Ohm R.A."/>
            <person name="Loreto R.G."/>
            <person name="Sebastian A."/>
            <person name="Albert I."/>
            <person name="Merrow M."/>
            <person name="Brachmann A."/>
            <person name="Hughes D.P."/>
        </authorList>
    </citation>
    <scope>NUCLEOTIDE SEQUENCE [LARGE SCALE GENOMIC DNA]</scope>
    <source>
        <strain evidence="5 6">SC16a</strain>
    </source>
</reference>
<dbReference type="InterPro" id="IPR036864">
    <property type="entry name" value="Zn2-C6_fun-type_DNA-bd_sf"/>
</dbReference>
<evidence type="ECO:0000256" key="3">
    <source>
        <dbReference type="SAM" id="MobiDB-lite"/>
    </source>
</evidence>
<reference evidence="5 6" key="2">
    <citation type="journal article" date="2017" name="Sci. Rep.">
        <title>Ant-infecting Ophiocordyceps genomes reveal a high diversity of potential behavioral manipulation genes and a possible major role for enterotoxins.</title>
        <authorList>
            <person name="de Bekker C."/>
            <person name="Ohm R.A."/>
            <person name="Evans H.C."/>
            <person name="Brachmann A."/>
            <person name="Hughes D.P."/>
        </authorList>
    </citation>
    <scope>NUCLEOTIDE SEQUENCE [LARGE SCALE GENOMIC DNA]</scope>
    <source>
        <strain evidence="5 6">SC16a</strain>
    </source>
</reference>
<dbReference type="SUPFAM" id="SSF57701">
    <property type="entry name" value="Zn2/Cys6 DNA-binding domain"/>
    <property type="match status" value="1"/>
</dbReference>
<dbReference type="InterPro" id="IPR050987">
    <property type="entry name" value="AtrR-like"/>
</dbReference>
<dbReference type="InterPro" id="IPR007219">
    <property type="entry name" value="XnlR_reg_dom"/>
</dbReference>
<accession>A0A2A9P3M8</accession>
<evidence type="ECO:0000256" key="2">
    <source>
        <dbReference type="ARBA" id="ARBA00023242"/>
    </source>
</evidence>
<dbReference type="GO" id="GO:0008270">
    <property type="term" value="F:zinc ion binding"/>
    <property type="evidence" value="ECO:0007669"/>
    <property type="project" value="InterPro"/>
</dbReference>
<dbReference type="PANTHER" id="PTHR46910:SF12">
    <property type="entry name" value="REGULATORY PROTEIN CAT8"/>
    <property type="match status" value="1"/>
</dbReference>
<gene>
    <name evidence="5" type="ORF">XA68_17334</name>
</gene>
<dbReference type="PROSITE" id="PS00463">
    <property type="entry name" value="ZN2_CY6_FUNGAL_1"/>
    <property type="match status" value="1"/>
</dbReference>
<protein>
    <recommendedName>
        <fullName evidence="4">Zn(2)-C6 fungal-type domain-containing protein</fullName>
    </recommendedName>
</protein>
<dbReference type="Proteomes" id="UP000037136">
    <property type="component" value="Unassembled WGS sequence"/>
</dbReference>
<comment type="caution">
    <text evidence="5">The sequence shown here is derived from an EMBL/GenBank/DDBJ whole genome shotgun (WGS) entry which is preliminary data.</text>
</comment>
<evidence type="ECO:0000313" key="6">
    <source>
        <dbReference type="Proteomes" id="UP000037136"/>
    </source>
</evidence>
<feature type="region of interest" description="Disordered" evidence="3">
    <location>
        <begin position="549"/>
        <end position="599"/>
    </location>
</feature>
<dbReference type="GO" id="GO:0006351">
    <property type="term" value="P:DNA-templated transcription"/>
    <property type="evidence" value="ECO:0007669"/>
    <property type="project" value="InterPro"/>
</dbReference>
<dbReference type="InterPro" id="IPR001138">
    <property type="entry name" value="Zn2Cys6_DnaBD"/>
</dbReference>
<sequence length="657" mass="72050">MPSDKPLMKVIKSRSLKSRLSQACNRCRSKKIRCDGEQPACSQCASVGIECLTTDKLSRRAFPRCYTDFLEEQLRDLQREVRGLRARSDCVDGPSEKVGHRRRRRLVQLADNGWLYLPKPALLRAPNGSQRLLVGPSSGLFIIAALEQTLQKLGNQFSDFNAEDLLLAQFSAPVTSPGSFQSSYLPLGLFSDRYVDVFFREWAPLFPVLDRITFLQTYDEFISQPDRVRCGYQLAQLHLVFAIAELSSASPNLEQVASYESRWTGVVETQSLADTLDALQCLVLAVLYCTLLGDNRRLQYYKSLAVGLSHRLGLNPGQKRFPVWRTREMVSLTLYTLDCFTAASMGLPRLLRDEAVDDDECVSVEASEPEPAGEKDEMSGALALLQASRLLARVLETLYPATASRMSLQQMSTLGQELDTWYAKLPDHLRLDSVDDEAPTEDIRRPLLALAYHYIRFLIHCPVVGSEAGPMTTTALQVVCECSVQPLDRLREHPSSQGGAASAGGQACGKPGSLGAQGLDLGQAIGLGQAGAHGAIPAHRRRGLLTTAAADDDDDDGDGDDGEHRSAEPEWMQVGPPWIPDLDLDHVRPSNDTSQDPEVSEADWHAMLGSADELDTISHAIYAGGNDDASVLDTAEPWLPVTRRGPRVGGGCGRGET</sequence>
<proteinExistence type="predicted"/>
<keyword evidence="2" id="KW-0539">Nucleus</keyword>
<organism evidence="5 6">
    <name type="scientific">Ophiocordyceps unilateralis</name>
    <name type="common">Zombie-ant fungus</name>
    <name type="synonym">Torrubia unilateralis</name>
    <dbReference type="NCBI Taxonomy" id="268505"/>
    <lineage>
        <taxon>Eukaryota</taxon>
        <taxon>Fungi</taxon>
        <taxon>Dikarya</taxon>
        <taxon>Ascomycota</taxon>
        <taxon>Pezizomycotina</taxon>
        <taxon>Sordariomycetes</taxon>
        <taxon>Hypocreomycetidae</taxon>
        <taxon>Hypocreales</taxon>
        <taxon>Ophiocordycipitaceae</taxon>
        <taxon>Ophiocordyceps</taxon>
    </lineage>
</organism>
<dbReference type="CDD" id="cd12148">
    <property type="entry name" value="fungal_TF_MHR"/>
    <property type="match status" value="1"/>
</dbReference>
<dbReference type="Pfam" id="PF00172">
    <property type="entry name" value="Zn_clus"/>
    <property type="match status" value="1"/>
</dbReference>